<feature type="transmembrane region" description="Helical" evidence="20">
    <location>
        <begin position="1994"/>
        <end position="2021"/>
    </location>
</feature>
<evidence type="ECO:0000256" key="15">
    <source>
        <dbReference type="ARBA" id="ARBA00044710"/>
    </source>
</evidence>
<comment type="catalytic activity">
    <reaction evidence="10">
        <text>D-galactose(in) = D-galactose(out)</text>
        <dbReference type="Rhea" id="RHEA:34915"/>
        <dbReference type="ChEBI" id="CHEBI:4139"/>
    </reaction>
    <physiologicalReaction direction="right-to-left" evidence="10">
        <dbReference type="Rhea" id="RHEA:34917"/>
    </physiologicalReaction>
</comment>
<evidence type="ECO:0000256" key="12">
    <source>
        <dbReference type="ARBA" id="ARBA00044656"/>
    </source>
</evidence>
<dbReference type="InterPro" id="IPR005829">
    <property type="entry name" value="Sugar_transporter_CS"/>
</dbReference>
<dbReference type="PROSITE" id="PS00216">
    <property type="entry name" value="SUGAR_TRANSPORT_1"/>
    <property type="match status" value="1"/>
</dbReference>
<dbReference type="PRINTS" id="PR00171">
    <property type="entry name" value="SUGRTRNSPORT"/>
</dbReference>
<dbReference type="PROSITE" id="PS50035">
    <property type="entry name" value="PLD"/>
    <property type="match status" value="1"/>
</dbReference>
<dbReference type="Gene3D" id="1.25.40.10">
    <property type="entry name" value="Tetratricopeptide repeat domain"/>
    <property type="match status" value="2"/>
</dbReference>
<name>A0A812S0E1_9DINO</name>
<sequence>MERQRHDTVNRGSMPARRHWKCWLGIFFALALPRQGLAFAVKKLVRAIRDRKSSPEQVSAAAAKLRDEHLLEDPGDYRLVLNTLTKRTAWKDAVSLWDEMRWIGSELEEPDFVLAISAFAKGSHWQAAVELFQELLGNRPPHLSLGRHREDLQADLRAYTAAIASCKAAGAWQVAVQILQDMEVASVTPDVVTYNTVMSACEKGRDYDAADRVFSEMCKWDISPDKVTYGTLIAACGWGQQWQTAVAYLRHAQESYFGFDMFACTAAISACAKATQWELAISILNERGRLLKGASVRTYNAALSACAAAGKLELALILMEEMQESGITPNFMTYRYAIQSCEDSGCWELALDLMAEMQSVDIEPKQLIFGSVAAACRSAGLEKLAASYDWKGAFKIILVIAPSDDGSQCTISGSFAATNGPLSVVAICGCQSTLLSFDVDETAGHLLDGLAGFAVSRTEEKKEEALAGGEAETVWFGDPRRGKWSEDAGTELRPAEAVDEVEVLEEACEAAELAQLGECFDGFGARNAELPTDFPRALELLRVVRGDEVSAYSQRSVRDFLRQTKCQLEAEDHYNLKAQAFELASAEDAGFYFISYAWEPPSGLDARRGVAAGETPFLPSLEQQQGRPEIFTDARDWYAQAQAKSLYLECRGQRELHPRDLRFWIERASLPQHGPIFELAKSQSFFLLEYILLAKAMIAVASPHYFSRGWCLFEFASKLATAPDDPAALGIAWKAFVSFGSRKDGFPVSLYADVIRLISIETAEFSVASDRDILLSHVDKLFVSREAFDRFAKFVALARLGRSCYTLEDRRPFALVALEEGFEELGDLLAADSLFDARKSPEALQRFDEALHPLFARERRQAVRMHTVEGLQLLAMQARQSEPRALGGGWRRALRCAIQEFKWGDYTTKPNSRYRYTLYAIHADPQVGIDSSPSGGPAKRGPGLHVAAQVELKVVTPAADDDHQVFFNRGVAGSQRFARLSMGTRESGPRSSEQWQWLSNGLEEALLGFIGRAHKGFELRCAFYEAHYPPVMRALAAAERRGASVQIVMDWKIASWSEDKKVWSQRGPQHLNYWALAESGLLNSGRVFHRTRPVAAISHNKFIILTAPDGKLSVWTGSTNITAGAIFGHSNVGHIIARPDLCKKYVAYWERLAQDPEKKDLAQFNEELSPLPEEKSKWTELVFFSPRLRWADALSFMAQLILKARHSVAFTAAFGISREISPALLAAGSEGAGMPVPTYLLLESQGNWQASRDAVQALQRKPNVRVAFGMHMEVPPGKPQPQGGAWIPETLTGLNEHVRYVHTKILLIDMFSDEPIVVSGSGNFSRASMESNDENVVVVRGNTNLSDAYSVEFFRIFEHMRFRNHVQGIDKRLEVEPPGPQADALDEVMCRCGQAVAERTVKKAGPNVGRRFRCCANPQRLSCGFFAWIQPEDAQAAPNEEAQEPWPRCCYSSPSFLCLERQLFKDLRNGATSTEPSRSGVPTQEEEQEAGSGDSFASADDGLLELWDLCGVSEDPVVSDVKRPEGLDLTEIRAAATEMLGINVKTKGSGKRLRELRDRLVTCVRSMPDGPLRAGSPNVANKPFSGKKTCSGILAAAAQTGQVFSANLRIGPQLFCDWQVVELHHHDPGLAQALGAFIRYQKPKKVIDMGCGSGFYVRALRAREVDCDGFDGHEDTETLTGGLCYCADFADPELPLKITSEGYDWCICLEVFEHVPKDLEDKLVDCLVAGSGKGLVLSVATPGQGGLGHVNEQPHEYVIRRLEERGLVLDPNSHLRHVVVVLPLTPPVRAQQVAMAPLAEAFALGVSPPCLPSSRLASKPRRAMHEASEPGMLPSALSAAPLLMAGIVVQRKMQVLARVARRRPMASAGAAVAMRAAPQEEPNVAQEAEEPQETPPAPDTADDSAALSQRLRQRLASTIADQEAQVEAVPTEDQKRIVQQEVDLNGIDPTACFVGAAPVAALSYGFWTFTSRSAEWFYNHPVESDFYPVQRLGFVFQAAVVGLSSLASGIFGFTALGIFLLGVRVSIGVLSGELDPADKSKGLGKRSTAETVLDVFTKDPVEVVKAEKERKKAEQLPGIQSACCRMLFRIMPALCGRIARTFQYGWALSVINVPQSSICASLALADSSFAWSLLVAILSPSALLGAWLGPAVVRRFGLVRALRSTAAFFVIYGLLFPLSAKAASSSLSLAYGLFALGRIVAGIGGGAATVFVPLYLGQIAPLELRGAIGNLHQVAIVFGLLAAQLAGASLSWPCALALAASFGIVQILLMPRLLGVQEQRAQEYDGTEAIGASTGFQALLTDSRVRRPLHMAIILMALQQYSGINGIWFYSTEFFARAGLSNPLAGTLLSSLVFMLATFLSVPLIEKAGRRALMLRGQAGALLSLSLLTLALCLKSVGCLVTLQSYLNMLVVTAVLGFVTSFAISLGPIPWQIANEIFPLRCRAEAQCLIASFCEVFNASVALGFPVLQRCLGSQLAFAPSVLVLLAGILVVKKNLPETKSREVEDILADFNRRT</sequence>
<comment type="subunit">
    <text evidence="2">Homodimer.</text>
</comment>
<feature type="region of interest" description="Disordered" evidence="19">
    <location>
        <begin position="1470"/>
        <end position="1495"/>
    </location>
</feature>
<dbReference type="GO" id="GO:0003824">
    <property type="term" value="F:catalytic activity"/>
    <property type="evidence" value="ECO:0007669"/>
    <property type="project" value="InterPro"/>
</dbReference>
<evidence type="ECO:0000259" key="22">
    <source>
        <dbReference type="PROSITE" id="PS50850"/>
    </source>
</evidence>
<dbReference type="PROSITE" id="PS51999">
    <property type="entry name" value="ZF_GRF"/>
    <property type="match status" value="1"/>
</dbReference>
<evidence type="ECO:0000256" key="4">
    <source>
        <dbReference type="ARBA" id="ARBA00022692"/>
    </source>
</evidence>
<keyword evidence="5" id="KW-0479">Metal-binding</keyword>
<evidence type="ECO:0000256" key="2">
    <source>
        <dbReference type="ARBA" id="ARBA00011738"/>
    </source>
</evidence>
<dbReference type="NCBIfam" id="TIGR00756">
    <property type="entry name" value="PPR"/>
    <property type="match status" value="2"/>
</dbReference>
<keyword evidence="9 20" id="KW-0472">Membrane</keyword>
<dbReference type="Pfam" id="PF06839">
    <property type="entry name" value="Zn_ribbon_GRF"/>
    <property type="match status" value="1"/>
</dbReference>
<feature type="transmembrane region" description="Helical" evidence="20">
    <location>
        <begin position="2250"/>
        <end position="2270"/>
    </location>
</feature>
<dbReference type="Pfam" id="PF13041">
    <property type="entry name" value="PPR_2"/>
    <property type="match status" value="2"/>
</dbReference>
<dbReference type="SUPFAM" id="SSF53335">
    <property type="entry name" value="S-adenosyl-L-methionine-dependent methyltransferases"/>
    <property type="match status" value="1"/>
</dbReference>
<dbReference type="Pfam" id="PF00083">
    <property type="entry name" value="Sugar_tr"/>
    <property type="match status" value="2"/>
</dbReference>
<keyword evidence="3" id="KW-0813">Transport</keyword>
<dbReference type="Proteomes" id="UP000601435">
    <property type="component" value="Unassembled WGS sequence"/>
</dbReference>
<keyword evidence="4 20" id="KW-0812">Transmembrane</keyword>
<dbReference type="InterPro" id="IPR003663">
    <property type="entry name" value="Sugar/inositol_transpt"/>
</dbReference>
<feature type="domain" description="PLD phosphodiesterase" evidence="21">
    <location>
        <begin position="1297"/>
        <end position="1328"/>
    </location>
</feature>
<evidence type="ECO:0000256" key="10">
    <source>
        <dbReference type="ARBA" id="ARBA00044637"/>
    </source>
</evidence>
<evidence type="ECO:0000256" key="16">
    <source>
        <dbReference type="ARBA" id="ARBA00044780"/>
    </source>
</evidence>
<dbReference type="CDD" id="cd09172">
    <property type="entry name" value="PLDc_Nuc_like_unchar1_1"/>
    <property type="match status" value="1"/>
</dbReference>
<comment type="catalytic activity">
    <reaction evidence="13">
        <text>D-mannose(out) = D-mannose(in)</text>
        <dbReference type="Rhea" id="RHEA:78391"/>
        <dbReference type="ChEBI" id="CHEBI:4208"/>
    </reaction>
    <physiologicalReaction direction="left-to-right" evidence="13">
        <dbReference type="Rhea" id="RHEA:78392"/>
    </physiologicalReaction>
</comment>
<evidence type="ECO:0000259" key="23">
    <source>
        <dbReference type="PROSITE" id="PS51999"/>
    </source>
</evidence>
<evidence type="ECO:0000259" key="21">
    <source>
        <dbReference type="PROSITE" id="PS50035"/>
    </source>
</evidence>
<evidence type="ECO:0000256" key="3">
    <source>
        <dbReference type="ARBA" id="ARBA00022448"/>
    </source>
</evidence>
<feature type="region of interest" description="Disordered" evidence="19">
    <location>
        <begin position="1870"/>
        <end position="1904"/>
    </location>
</feature>
<feature type="transmembrane region" description="Helical" evidence="20">
    <location>
        <begin position="2189"/>
        <end position="2215"/>
    </location>
</feature>
<evidence type="ECO:0000256" key="7">
    <source>
        <dbReference type="ARBA" id="ARBA00022833"/>
    </source>
</evidence>
<evidence type="ECO:0000256" key="6">
    <source>
        <dbReference type="ARBA" id="ARBA00022771"/>
    </source>
</evidence>
<dbReference type="InterPro" id="IPR021434">
    <property type="entry name" value="DUF3082"/>
</dbReference>
<feature type="compositionally biased region" description="Polar residues" evidence="19">
    <location>
        <begin position="1470"/>
        <end position="1482"/>
    </location>
</feature>
<comment type="subcellular location">
    <subcellularLocation>
        <location evidence="1">Membrane</location>
        <topology evidence="1">Multi-pass membrane protein</topology>
    </subcellularLocation>
</comment>
<evidence type="ECO:0000256" key="18">
    <source>
        <dbReference type="PROSITE-ProRule" id="PRU01343"/>
    </source>
</evidence>
<feature type="domain" description="GRF-type" evidence="23">
    <location>
        <begin position="1390"/>
        <end position="1432"/>
    </location>
</feature>
<comment type="catalytic activity">
    <reaction evidence="12">
        <text>D-xylose(out) = D-xylose(in)</text>
        <dbReference type="Rhea" id="RHEA:78427"/>
        <dbReference type="ChEBI" id="CHEBI:53455"/>
    </reaction>
    <physiologicalReaction direction="left-to-right" evidence="12">
        <dbReference type="Rhea" id="RHEA:78428"/>
    </physiologicalReaction>
</comment>
<feature type="repeat" description="PPR" evidence="17">
    <location>
        <begin position="190"/>
        <end position="224"/>
    </location>
</feature>
<dbReference type="Pfam" id="PF13091">
    <property type="entry name" value="PLDc_2"/>
    <property type="match status" value="2"/>
</dbReference>
<dbReference type="SUPFAM" id="SSF103473">
    <property type="entry name" value="MFS general substrate transporter"/>
    <property type="match status" value="1"/>
</dbReference>
<feature type="transmembrane region" description="Helical" evidence="20">
    <location>
        <begin position="2474"/>
        <end position="2492"/>
    </location>
</feature>
<feature type="transmembrane region" description="Helical" evidence="20">
    <location>
        <begin position="2309"/>
        <end position="2331"/>
    </location>
</feature>
<evidence type="ECO:0000256" key="1">
    <source>
        <dbReference type="ARBA" id="ARBA00004141"/>
    </source>
</evidence>
<dbReference type="GO" id="GO:0008270">
    <property type="term" value="F:zinc ion binding"/>
    <property type="evidence" value="ECO:0007669"/>
    <property type="project" value="UniProtKB-KW"/>
</dbReference>
<evidence type="ECO:0000256" key="9">
    <source>
        <dbReference type="ARBA" id="ARBA00023136"/>
    </source>
</evidence>
<dbReference type="PANTHER" id="PTHR23503">
    <property type="entry name" value="SOLUTE CARRIER FAMILY 2"/>
    <property type="match status" value="1"/>
</dbReference>
<dbReference type="GO" id="GO:0015149">
    <property type="term" value="F:hexose transmembrane transporter activity"/>
    <property type="evidence" value="ECO:0007669"/>
    <property type="project" value="TreeGrafter"/>
</dbReference>
<comment type="caution">
    <text evidence="24">The sequence shown here is derived from an EMBL/GenBank/DDBJ whole genome shotgun (WGS) entry which is preliminary data.</text>
</comment>
<dbReference type="PROSITE" id="PS00217">
    <property type="entry name" value="SUGAR_TRANSPORT_2"/>
    <property type="match status" value="1"/>
</dbReference>
<dbReference type="InterPro" id="IPR036259">
    <property type="entry name" value="MFS_trans_sf"/>
</dbReference>
<dbReference type="InterPro" id="IPR011990">
    <property type="entry name" value="TPR-like_helical_dom_sf"/>
</dbReference>
<evidence type="ECO:0000313" key="25">
    <source>
        <dbReference type="Proteomes" id="UP000601435"/>
    </source>
</evidence>
<keyword evidence="8 20" id="KW-1133">Transmembrane helix</keyword>
<dbReference type="InterPro" id="IPR001736">
    <property type="entry name" value="PLipase_D/transphosphatidylase"/>
</dbReference>
<protein>
    <recommendedName>
        <fullName evidence="16">Hexose transporter 1</fullName>
    </recommendedName>
</protein>
<feature type="transmembrane region" description="Helical" evidence="20">
    <location>
        <begin position="2409"/>
        <end position="2427"/>
    </location>
</feature>
<dbReference type="InterPro" id="IPR029063">
    <property type="entry name" value="SAM-dependent_MTases_sf"/>
</dbReference>
<feature type="transmembrane region" description="Helical" evidence="20">
    <location>
        <begin position="2227"/>
        <end position="2244"/>
    </location>
</feature>
<gene>
    <name evidence="24" type="primary">SLC2A1</name>
    <name evidence="24" type="ORF">SNEC2469_LOCUS12932</name>
</gene>
<dbReference type="GO" id="GO:0016020">
    <property type="term" value="C:membrane"/>
    <property type="evidence" value="ECO:0007669"/>
    <property type="project" value="UniProtKB-SubCell"/>
</dbReference>
<dbReference type="Gene3D" id="3.40.50.150">
    <property type="entry name" value="Vaccinia Virus protein VP39"/>
    <property type="match status" value="1"/>
</dbReference>
<feature type="domain" description="Major facilitator superfamily (MFS) profile" evidence="22">
    <location>
        <begin position="2093"/>
        <end position="2500"/>
    </location>
</feature>
<dbReference type="InterPro" id="IPR005828">
    <property type="entry name" value="MFS_sugar_transport-like"/>
</dbReference>
<dbReference type="InterPro" id="IPR020846">
    <property type="entry name" value="MFS_dom"/>
</dbReference>
<feature type="repeat" description="PPR" evidence="17">
    <location>
        <begin position="295"/>
        <end position="329"/>
    </location>
</feature>
<dbReference type="InterPro" id="IPR025202">
    <property type="entry name" value="PLD-like_dom"/>
</dbReference>
<accession>A0A812S0E1</accession>
<evidence type="ECO:0000256" key="11">
    <source>
        <dbReference type="ARBA" id="ARBA00044648"/>
    </source>
</evidence>
<feature type="transmembrane region" description="Helical" evidence="20">
    <location>
        <begin position="2131"/>
        <end position="2153"/>
    </location>
</feature>
<dbReference type="PANTHER" id="PTHR23503:SF8">
    <property type="entry name" value="FACILITATED GLUCOSE TRANSPORTER PROTEIN 1"/>
    <property type="match status" value="1"/>
</dbReference>
<feature type="repeat" description="PPR" evidence="17">
    <location>
        <begin position="330"/>
        <end position="364"/>
    </location>
</feature>
<dbReference type="EMBL" id="CAJNJA010020586">
    <property type="protein sequence ID" value="CAE7462131.1"/>
    <property type="molecule type" value="Genomic_DNA"/>
</dbReference>
<comment type="catalytic activity">
    <reaction evidence="14">
        <text>D-glucosamine(out) = D-glucosamine(in)</text>
        <dbReference type="Rhea" id="RHEA:78423"/>
        <dbReference type="ChEBI" id="CHEBI:58723"/>
    </reaction>
    <physiologicalReaction direction="left-to-right" evidence="14">
        <dbReference type="Rhea" id="RHEA:78424"/>
    </physiologicalReaction>
</comment>
<dbReference type="OrthoDB" id="418343at2759"/>
<evidence type="ECO:0000256" key="14">
    <source>
        <dbReference type="ARBA" id="ARBA00044668"/>
    </source>
</evidence>
<organism evidence="24 25">
    <name type="scientific">Symbiodinium necroappetens</name>
    <dbReference type="NCBI Taxonomy" id="1628268"/>
    <lineage>
        <taxon>Eukaryota</taxon>
        <taxon>Sar</taxon>
        <taxon>Alveolata</taxon>
        <taxon>Dinophyceae</taxon>
        <taxon>Suessiales</taxon>
        <taxon>Symbiodiniaceae</taxon>
        <taxon>Symbiodinium</taxon>
    </lineage>
</organism>
<dbReference type="InterPro" id="IPR010666">
    <property type="entry name" value="Znf_GRF"/>
</dbReference>
<keyword evidence="7" id="KW-0862">Zinc</keyword>
<dbReference type="InterPro" id="IPR002885">
    <property type="entry name" value="PPR_rpt"/>
</dbReference>
<dbReference type="Pfam" id="PF11282">
    <property type="entry name" value="DUF3082"/>
    <property type="match status" value="1"/>
</dbReference>
<evidence type="ECO:0000256" key="20">
    <source>
        <dbReference type="SAM" id="Phobius"/>
    </source>
</evidence>
<feature type="transmembrane region" description="Helical" evidence="20">
    <location>
        <begin position="2377"/>
        <end position="2403"/>
    </location>
</feature>
<evidence type="ECO:0000313" key="24">
    <source>
        <dbReference type="EMBL" id="CAE7462131.1"/>
    </source>
</evidence>
<evidence type="ECO:0000256" key="13">
    <source>
        <dbReference type="ARBA" id="ARBA00044662"/>
    </source>
</evidence>
<feature type="transmembrane region" description="Helical" evidence="20">
    <location>
        <begin position="2343"/>
        <end position="2365"/>
    </location>
</feature>
<proteinExistence type="predicted"/>
<dbReference type="Gene3D" id="3.30.870.10">
    <property type="entry name" value="Endonuclease Chain A"/>
    <property type="match status" value="2"/>
</dbReference>
<dbReference type="Gene3D" id="1.20.1250.20">
    <property type="entry name" value="MFS general substrate transporter like domains"/>
    <property type="match status" value="2"/>
</dbReference>
<keyword evidence="6 18" id="KW-0863">Zinc-finger</keyword>
<keyword evidence="25" id="KW-1185">Reference proteome</keyword>
<evidence type="ECO:0000256" key="5">
    <source>
        <dbReference type="ARBA" id="ARBA00022723"/>
    </source>
</evidence>
<evidence type="ECO:0000256" key="19">
    <source>
        <dbReference type="SAM" id="MobiDB-lite"/>
    </source>
</evidence>
<dbReference type="InterPro" id="IPR045263">
    <property type="entry name" value="GLUT"/>
</dbReference>
<comment type="catalytic activity">
    <reaction evidence="11">
        <text>D-glucose(out) = D-glucose(in)</text>
        <dbReference type="Rhea" id="RHEA:60376"/>
        <dbReference type="ChEBI" id="CHEBI:4167"/>
    </reaction>
    <physiologicalReaction direction="left-to-right" evidence="11">
        <dbReference type="Rhea" id="RHEA:60377"/>
    </physiologicalReaction>
</comment>
<dbReference type="PROSITE" id="PS50850">
    <property type="entry name" value="MFS"/>
    <property type="match status" value="1"/>
</dbReference>
<dbReference type="SUPFAM" id="SSF56024">
    <property type="entry name" value="Phospholipase D/nuclease"/>
    <property type="match status" value="2"/>
</dbReference>
<reference evidence="24" key="1">
    <citation type="submission" date="2021-02" db="EMBL/GenBank/DDBJ databases">
        <authorList>
            <person name="Dougan E. K."/>
            <person name="Rhodes N."/>
            <person name="Thang M."/>
            <person name="Chan C."/>
        </authorList>
    </citation>
    <scope>NUCLEOTIDE SEQUENCE</scope>
</reference>
<evidence type="ECO:0000256" key="8">
    <source>
        <dbReference type="ARBA" id="ARBA00022989"/>
    </source>
</evidence>
<feature type="transmembrane region" description="Helical" evidence="20">
    <location>
        <begin position="2104"/>
        <end position="2125"/>
    </location>
</feature>
<dbReference type="PROSITE" id="PS51375">
    <property type="entry name" value="PPR"/>
    <property type="match status" value="3"/>
</dbReference>
<feature type="transmembrane region" description="Helical" evidence="20">
    <location>
        <begin position="2165"/>
        <end position="2183"/>
    </location>
</feature>
<comment type="catalytic activity">
    <reaction evidence="15">
        <text>D-fructose(out) = D-fructose(in)</text>
        <dbReference type="Rhea" id="RHEA:60372"/>
        <dbReference type="ChEBI" id="CHEBI:37721"/>
    </reaction>
    <physiologicalReaction direction="left-to-right" evidence="15">
        <dbReference type="Rhea" id="RHEA:60373"/>
    </physiologicalReaction>
</comment>
<feature type="transmembrane region" description="Helical" evidence="20">
    <location>
        <begin position="2448"/>
        <end position="2468"/>
    </location>
</feature>
<evidence type="ECO:0000256" key="17">
    <source>
        <dbReference type="PROSITE-ProRule" id="PRU00708"/>
    </source>
</evidence>